<keyword evidence="8" id="KW-1185">Reference proteome</keyword>
<protein>
    <recommendedName>
        <fullName evidence="6">DAPG hydrolase PhiG domain-containing protein</fullName>
    </recommendedName>
</protein>
<keyword evidence="3" id="KW-0378">Hydrolase</keyword>
<evidence type="ECO:0000256" key="1">
    <source>
        <dbReference type="ARBA" id="ARBA00001947"/>
    </source>
</evidence>
<dbReference type="Proteomes" id="UP001059597">
    <property type="component" value="Chromosome"/>
</dbReference>
<dbReference type="Pfam" id="PF18089">
    <property type="entry name" value="DAPG_hydrolase"/>
    <property type="match status" value="1"/>
</dbReference>
<evidence type="ECO:0000256" key="5">
    <source>
        <dbReference type="ARBA" id="ARBA00023459"/>
    </source>
</evidence>
<proteinExistence type="inferred from homology"/>
<accession>A0ABM7ZV19</accession>
<dbReference type="EMBL" id="AP026073">
    <property type="protein sequence ID" value="BDM70211.1"/>
    <property type="molecule type" value="Genomic_DNA"/>
</dbReference>
<evidence type="ECO:0000256" key="2">
    <source>
        <dbReference type="ARBA" id="ARBA00022723"/>
    </source>
</evidence>
<keyword evidence="2" id="KW-0479">Metal-binding</keyword>
<sequence>MTEPRPDPARQTHLGMRPGELDGKWYAKYWNPVMAPLPEHIKEALSLGPQAPPLCLGLDDARALDEAAYQELENGYSLFDDGSMHVATLTYMPGVSPEMVDWWFWWHATETQRYKLWYPRAHLYAERPGGAGEQSAPYRERYVDGTSFVDEYVGNVPGRLAIRFVRPRSLGFDEGRLDPLKATAVCARVGFSDVPLDWGHLVHYVRRVDGGAEMRSRFWMGGCHVAPRGGASPTGELERVAEGVRNLGDAQARAMVVHCAQEMNHLAVFLPELFDEFPRSGSQ</sequence>
<dbReference type="InterPro" id="IPR041526">
    <property type="entry name" value="DAPG_hydrolase"/>
</dbReference>
<evidence type="ECO:0000313" key="8">
    <source>
        <dbReference type="Proteomes" id="UP001059597"/>
    </source>
</evidence>
<evidence type="ECO:0000313" key="7">
    <source>
        <dbReference type="EMBL" id="BDM70211.1"/>
    </source>
</evidence>
<gene>
    <name evidence="7" type="ORF">HEK616_36980</name>
</gene>
<comment type="cofactor">
    <cofactor evidence="1">
        <name>Zn(2+)</name>
        <dbReference type="ChEBI" id="CHEBI:29105"/>
    </cofactor>
</comment>
<comment type="similarity">
    <text evidence="5">Belongs to the DAPG/phloretin hydrolase family.</text>
</comment>
<organism evidence="7 8">
    <name type="scientific">Streptomyces nigrescens</name>
    <dbReference type="NCBI Taxonomy" id="1920"/>
    <lineage>
        <taxon>Bacteria</taxon>
        <taxon>Bacillati</taxon>
        <taxon>Actinomycetota</taxon>
        <taxon>Actinomycetes</taxon>
        <taxon>Kitasatosporales</taxon>
        <taxon>Streptomycetaceae</taxon>
        <taxon>Streptomyces</taxon>
    </lineage>
</organism>
<evidence type="ECO:0000259" key="6">
    <source>
        <dbReference type="Pfam" id="PF18089"/>
    </source>
</evidence>
<keyword evidence="4" id="KW-0862">Zinc</keyword>
<name>A0ABM7ZV19_STRNI</name>
<dbReference type="RefSeq" id="WP_261953977.1">
    <property type="nucleotide sequence ID" value="NZ_AP026073.1"/>
</dbReference>
<reference evidence="7" key="1">
    <citation type="submission" date="2022-06" db="EMBL/GenBank/DDBJ databases">
        <title>Complete genome sequence of Streptomyces nigrescens HEK616.</title>
        <authorList>
            <person name="Asamizu S."/>
            <person name="Onaka H."/>
        </authorList>
    </citation>
    <scope>NUCLEOTIDE SEQUENCE</scope>
    <source>
        <strain evidence="7">HEK616</strain>
    </source>
</reference>
<evidence type="ECO:0000256" key="3">
    <source>
        <dbReference type="ARBA" id="ARBA00022801"/>
    </source>
</evidence>
<evidence type="ECO:0000256" key="4">
    <source>
        <dbReference type="ARBA" id="ARBA00022833"/>
    </source>
</evidence>
<feature type="domain" description="DAPG hydrolase PhiG" evidence="6">
    <location>
        <begin position="58"/>
        <end position="274"/>
    </location>
</feature>